<proteinExistence type="predicted"/>
<dbReference type="Proteomes" id="UP000317940">
    <property type="component" value="Unassembled WGS sequence"/>
</dbReference>
<sequence length="183" mass="19607">MTGSAQCPLLFLDVDGPLIPFGAPPDQYPTHPVAPELAGADANPLLARVDPAHGARLAALRCELVWATTWMAEANECIAPLIGLPQLAVVDWPEPSDDNQAQDERDGLHWKTRALVARAAGRPFAWVDDEISEADRAWVATHHRGRALLHRVDPRVGLTDGDYAVLDSWLRQAGSGAGGDATG</sequence>
<comment type="caution">
    <text evidence="1">The sequence shown here is derived from an EMBL/GenBank/DDBJ whole genome shotgun (WGS) entry which is preliminary data.</text>
</comment>
<evidence type="ECO:0008006" key="3">
    <source>
        <dbReference type="Google" id="ProtNLM"/>
    </source>
</evidence>
<protein>
    <recommendedName>
        <fullName evidence="3">Secreted protein</fullName>
    </recommendedName>
</protein>
<accession>A0A561TTB9</accession>
<dbReference type="AlphaFoldDB" id="A0A561TTB9"/>
<organism evidence="1 2">
    <name type="scientific">Kitasatospora viridis</name>
    <dbReference type="NCBI Taxonomy" id="281105"/>
    <lineage>
        <taxon>Bacteria</taxon>
        <taxon>Bacillati</taxon>
        <taxon>Actinomycetota</taxon>
        <taxon>Actinomycetes</taxon>
        <taxon>Kitasatosporales</taxon>
        <taxon>Streptomycetaceae</taxon>
        <taxon>Kitasatospora</taxon>
    </lineage>
</organism>
<gene>
    <name evidence="1" type="ORF">FHX73_13407</name>
</gene>
<name>A0A561TTB9_9ACTN</name>
<evidence type="ECO:0000313" key="2">
    <source>
        <dbReference type="Proteomes" id="UP000317940"/>
    </source>
</evidence>
<reference evidence="1 2" key="1">
    <citation type="submission" date="2019-06" db="EMBL/GenBank/DDBJ databases">
        <title>Sequencing the genomes of 1000 actinobacteria strains.</title>
        <authorList>
            <person name="Klenk H.-P."/>
        </authorList>
    </citation>
    <scope>NUCLEOTIDE SEQUENCE [LARGE SCALE GENOMIC DNA]</scope>
    <source>
        <strain evidence="1 2">DSM 44826</strain>
    </source>
</reference>
<dbReference type="EMBL" id="VIWT01000003">
    <property type="protein sequence ID" value="TWF90363.1"/>
    <property type="molecule type" value="Genomic_DNA"/>
</dbReference>
<keyword evidence="2" id="KW-1185">Reference proteome</keyword>
<dbReference type="Pfam" id="PF18143">
    <property type="entry name" value="HAD_SAK_2"/>
    <property type="match status" value="1"/>
</dbReference>
<dbReference type="RefSeq" id="WP_145909569.1">
    <property type="nucleotide sequence ID" value="NZ_BAAAMZ010000001.1"/>
</dbReference>
<evidence type="ECO:0000313" key="1">
    <source>
        <dbReference type="EMBL" id="TWF90363.1"/>
    </source>
</evidence>
<dbReference type="OrthoDB" id="5124141at2"/>